<evidence type="ECO:0000313" key="2">
    <source>
        <dbReference type="Proteomes" id="UP000018838"/>
    </source>
</evidence>
<keyword evidence="2" id="KW-1185">Reference proteome</keyword>
<evidence type="ECO:0000313" key="1">
    <source>
        <dbReference type="EMBL" id="AHE66862.1"/>
    </source>
</evidence>
<dbReference type="PATRIC" id="fig|1268635.3.peg.1317"/>
<dbReference type="RefSeq" id="WP_025385534.1">
    <property type="nucleotide sequence ID" value="NZ_CP004006.1"/>
</dbReference>
<dbReference type="AlphaFoldDB" id="W0BE20"/>
<protein>
    <recommendedName>
        <fullName evidence="3">Benzoylformate decarboxylase</fullName>
    </recommendedName>
</protein>
<name>W0BE20_9GAMM</name>
<organism evidence="1 2">
    <name type="scientific">Legionella oakridgensis ATCC 33761 = DSM 21215</name>
    <dbReference type="NCBI Taxonomy" id="1268635"/>
    <lineage>
        <taxon>Bacteria</taxon>
        <taxon>Pseudomonadati</taxon>
        <taxon>Pseudomonadota</taxon>
        <taxon>Gammaproteobacteria</taxon>
        <taxon>Legionellales</taxon>
        <taxon>Legionellaceae</taxon>
        <taxon>Legionella</taxon>
    </lineage>
</organism>
<accession>W0BE20</accession>
<evidence type="ECO:0008006" key="3">
    <source>
        <dbReference type="Google" id="ProtNLM"/>
    </source>
</evidence>
<dbReference type="HOGENOM" id="CLU_2316816_0_0_6"/>
<sequence>MQSVLLVMGGRLYAIHSIWSAKKYNIPVIFVCFINQEYRILKQLWCKQRNTDLEDTQFIGLDFVPPNMCFSLLFEKLSALKLKLIDGSDSVLADIGKKV</sequence>
<reference evidence="1 2" key="1">
    <citation type="journal article" date="2013" name="Int. J. Med. Microbiol.">
        <title>Legionella oakridgensis ATCC 33761 genome sequence and phenotypic characterization reveals its replication capacity in amoebae.</title>
        <authorList>
            <person name="Brzuszkiewicz E."/>
            <person name="Schulz T."/>
            <person name="Rydzewski K."/>
            <person name="Daniel R."/>
            <person name="Gillmaier N."/>
            <person name="Dittmann C."/>
            <person name="Holland G."/>
            <person name="Schunder E."/>
            <person name="Lautner M."/>
            <person name="Eisenreich W."/>
            <person name="Luck C."/>
            <person name="Heuner K."/>
        </authorList>
    </citation>
    <scope>NUCLEOTIDE SEQUENCE [LARGE SCALE GENOMIC DNA]</scope>
    <source>
        <strain>OR-10</strain>
        <strain evidence="2">ATCC 33761</strain>
    </source>
</reference>
<proteinExistence type="predicted"/>
<dbReference type="Proteomes" id="UP000018838">
    <property type="component" value="Chromosome"/>
</dbReference>
<dbReference type="KEGG" id="lok:Loa_01309"/>
<dbReference type="eggNOG" id="COG0028">
    <property type="taxonomic scope" value="Bacteria"/>
</dbReference>
<dbReference type="STRING" id="1268635.Loa_01309"/>
<dbReference type="EMBL" id="CP004006">
    <property type="protein sequence ID" value="AHE66862.1"/>
    <property type="molecule type" value="Genomic_DNA"/>
</dbReference>
<gene>
    <name evidence="1" type="ORF">Loa_01309</name>
</gene>
<dbReference type="Gene3D" id="3.40.50.970">
    <property type="match status" value="1"/>
</dbReference>